<keyword evidence="10" id="KW-0539">Nucleus</keyword>
<evidence type="ECO:0000256" key="10">
    <source>
        <dbReference type="ARBA" id="ARBA00023242"/>
    </source>
</evidence>
<feature type="compositionally biased region" description="Basic and acidic residues" evidence="12">
    <location>
        <begin position="12"/>
        <end position="22"/>
    </location>
</feature>
<dbReference type="GO" id="GO:0000981">
    <property type="term" value="F:DNA-binding transcription factor activity, RNA polymerase II-specific"/>
    <property type="evidence" value="ECO:0007669"/>
    <property type="project" value="TreeGrafter"/>
</dbReference>
<accession>A0AAV6VJG2</accession>
<dbReference type="GO" id="GO:0045165">
    <property type="term" value="P:cell fate commitment"/>
    <property type="evidence" value="ECO:0007669"/>
    <property type="project" value="TreeGrafter"/>
</dbReference>
<feature type="region of interest" description="Disordered" evidence="12">
    <location>
        <begin position="1"/>
        <end position="23"/>
    </location>
</feature>
<feature type="region of interest" description="Disordered" evidence="12">
    <location>
        <begin position="516"/>
        <end position="579"/>
    </location>
</feature>
<evidence type="ECO:0000259" key="13">
    <source>
        <dbReference type="PROSITE" id="PS50114"/>
    </source>
</evidence>
<evidence type="ECO:0000256" key="11">
    <source>
        <dbReference type="PROSITE-ProRule" id="PRU00094"/>
    </source>
</evidence>
<dbReference type="CDD" id="cd00202">
    <property type="entry name" value="ZnF_GATA"/>
    <property type="match status" value="2"/>
</dbReference>
<evidence type="ECO:0000256" key="6">
    <source>
        <dbReference type="ARBA" id="ARBA00023015"/>
    </source>
</evidence>
<sequence>MTTIRGTSKLDAYSHHAEESEASKNYNNILKEIEESQAHTIPNHSNCHGPPFTSNSEYTDYTSTNAYARLTYPDLHDTMPLIINNHEAHQHSPPKLPGKSVNGHFIIEPAHSNSLTKNFLSCEGAVPLIKQELMKSEREHNERAKQHFENLVLDISQKSALASAVETDSGVVDVVTVSQRHNAHIDAFNEKHSPGLWTSNTNPPSIHIPDNHTENERLKHLYHDVFKHDHNTTETDQFGGESISKHDKHQVLLHNPKLLAMLNSNTKATDLSEDSHWEGFDNHHKRIHSKGKHHEDIIEHSSHNENIPHLESWSPNHHTLNHTNIESWLSHHEHENHSVSFAKDYKTSLQPHHELELWEKKNDKGSHDSHLTYEKDCHQIKRATFPWLVHDVHHTQHDAIDSSGNIHKNSTDLDIKPESTLPLLDTYTHSVIHHDPKPASQNTDRRTYIEGENGTSLNRKSITKLPNDEKTHEKSWNNENKNKSSMEPWVAVDAHPAADRNLDSWEYQNMPSITPHGNYHPIKAPLQEPQPHLETHTPPLKDEDGRNCVSKTSPKLQHPTPPNGERDSRDQPPGSSHTASDAVMVSTFSSMAPYSMAGNYSSPPSYSGRDLYPGKPSSGYSVDPASPSSAALYASSSSLAMIPYVTAGQGMAGHQSMVSQTGHHWSSGSQSHEQGYLASGLNLAAQNSLTSQASGCDQNELNRATGFSTFASSGHSYLRPDMPPHWGLIDPISGLQHPYCTDGMAHHLNQDRGDYFGLQEERECVNCGAISTPLWRRDGTGHYLCNACGLYSKMNGMNRPLMRPQKRMPGPLVAANRRAGQICTNCGTTNTTLWRRNNHGEPVCNACGLYYKLHGVNRPPAMKKEGIQKRKRKPKNANQQDSKRKSTPTTTGTKSPGDISSPASNSYSASTTSTNYATAVSTSSPASNCDTSLHRQHHSSVANTSHHLQHQQSLVEDSSRHGLQHSSASYSNHHIDPNSSGQHQPSSLHALQGLNSFYHHHHHGGTSVIASTAATSGTSTSSRMPSTSPFAIIKHEIRD</sequence>
<evidence type="ECO:0000256" key="8">
    <source>
        <dbReference type="ARBA" id="ARBA00023159"/>
    </source>
</evidence>
<dbReference type="PANTHER" id="PTHR10071:SF281">
    <property type="entry name" value="BOX A-BINDING FACTOR-RELATED"/>
    <property type="match status" value="1"/>
</dbReference>
<evidence type="ECO:0000256" key="12">
    <source>
        <dbReference type="SAM" id="MobiDB-lite"/>
    </source>
</evidence>
<dbReference type="GO" id="GO:0045944">
    <property type="term" value="P:positive regulation of transcription by RNA polymerase II"/>
    <property type="evidence" value="ECO:0007669"/>
    <property type="project" value="TreeGrafter"/>
</dbReference>
<keyword evidence="5" id="KW-0862">Zinc</keyword>
<dbReference type="Proteomes" id="UP000827092">
    <property type="component" value="Unassembled WGS sequence"/>
</dbReference>
<keyword evidence="6" id="KW-0805">Transcription regulation</keyword>
<dbReference type="PANTHER" id="PTHR10071">
    <property type="entry name" value="TRANSCRIPTION FACTOR GATA FAMILY MEMBER"/>
    <property type="match status" value="1"/>
</dbReference>
<dbReference type="PRINTS" id="PR00619">
    <property type="entry name" value="GATAZNFINGER"/>
</dbReference>
<keyword evidence="8" id="KW-0010">Activator</keyword>
<evidence type="ECO:0000256" key="5">
    <source>
        <dbReference type="ARBA" id="ARBA00022833"/>
    </source>
</evidence>
<evidence type="ECO:0000256" key="1">
    <source>
        <dbReference type="ARBA" id="ARBA00004123"/>
    </source>
</evidence>
<organism evidence="14 15">
    <name type="scientific">Oedothorax gibbosus</name>
    <dbReference type="NCBI Taxonomy" id="931172"/>
    <lineage>
        <taxon>Eukaryota</taxon>
        <taxon>Metazoa</taxon>
        <taxon>Ecdysozoa</taxon>
        <taxon>Arthropoda</taxon>
        <taxon>Chelicerata</taxon>
        <taxon>Arachnida</taxon>
        <taxon>Araneae</taxon>
        <taxon>Araneomorphae</taxon>
        <taxon>Entelegynae</taxon>
        <taxon>Araneoidea</taxon>
        <taxon>Linyphiidae</taxon>
        <taxon>Erigoninae</taxon>
        <taxon>Oedothorax</taxon>
    </lineage>
</organism>
<keyword evidence="7" id="KW-0238">DNA-binding</keyword>
<dbReference type="SMART" id="SM00401">
    <property type="entry name" value="ZnF_GATA"/>
    <property type="match status" value="2"/>
</dbReference>
<evidence type="ECO:0000313" key="14">
    <source>
        <dbReference type="EMBL" id="KAG8195781.1"/>
    </source>
</evidence>
<dbReference type="GO" id="GO:0000122">
    <property type="term" value="P:negative regulation of transcription by RNA polymerase II"/>
    <property type="evidence" value="ECO:0007669"/>
    <property type="project" value="TreeGrafter"/>
</dbReference>
<dbReference type="FunFam" id="3.30.50.10:FF:000032">
    <property type="entry name" value="Transcription factor GATA-3"/>
    <property type="match status" value="1"/>
</dbReference>
<proteinExistence type="predicted"/>
<keyword evidence="2" id="KW-0479">Metal-binding</keyword>
<protein>
    <recommendedName>
        <fullName evidence="13">GATA-type domain-containing protein</fullName>
    </recommendedName>
</protein>
<dbReference type="FunFam" id="3.30.50.10:FF:000001">
    <property type="entry name" value="GATA transcription factor (GATAd)"/>
    <property type="match status" value="1"/>
</dbReference>
<feature type="domain" description="GATA-type" evidence="13">
    <location>
        <begin position="758"/>
        <end position="817"/>
    </location>
</feature>
<dbReference type="InterPro" id="IPR039355">
    <property type="entry name" value="Transcription_factor_GATA"/>
</dbReference>
<feature type="domain" description="GATA-type" evidence="13">
    <location>
        <begin position="817"/>
        <end position="870"/>
    </location>
</feature>
<evidence type="ECO:0000256" key="4">
    <source>
        <dbReference type="ARBA" id="ARBA00022771"/>
    </source>
</evidence>
<name>A0AAV6VJG2_9ARAC</name>
<feature type="compositionally biased region" description="Low complexity" evidence="12">
    <location>
        <begin position="887"/>
        <end position="924"/>
    </location>
</feature>
<evidence type="ECO:0000256" key="3">
    <source>
        <dbReference type="ARBA" id="ARBA00022737"/>
    </source>
</evidence>
<feature type="region of interest" description="Disordered" evidence="12">
    <location>
        <begin position="432"/>
        <end position="486"/>
    </location>
</feature>
<keyword evidence="15" id="KW-1185">Reference proteome</keyword>
<gene>
    <name evidence="14" type="ORF">JTE90_004787</name>
</gene>
<feature type="compositionally biased region" description="Polar residues" evidence="12">
    <location>
        <begin position="964"/>
        <end position="987"/>
    </location>
</feature>
<feature type="compositionally biased region" description="Basic and acidic residues" evidence="12">
    <location>
        <begin position="432"/>
        <end position="449"/>
    </location>
</feature>
<dbReference type="InterPro" id="IPR000679">
    <property type="entry name" value="Znf_GATA"/>
</dbReference>
<dbReference type="GO" id="GO:0000978">
    <property type="term" value="F:RNA polymerase II cis-regulatory region sequence-specific DNA binding"/>
    <property type="evidence" value="ECO:0007669"/>
    <property type="project" value="TreeGrafter"/>
</dbReference>
<feature type="region of interest" description="Disordered" evidence="12">
    <location>
        <begin position="861"/>
        <end position="987"/>
    </location>
</feature>
<dbReference type="GO" id="GO:0008270">
    <property type="term" value="F:zinc ion binding"/>
    <property type="evidence" value="ECO:0007669"/>
    <property type="project" value="UniProtKB-KW"/>
</dbReference>
<reference evidence="14 15" key="1">
    <citation type="journal article" date="2022" name="Nat. Ecol. Evol.">
        <title>A masculinizing supergene underlies an exaggerated male reproductive morph in a spider.</title>
        <authorList>
            <person name="Hendrickx F."/>
            <person name="De Corte Z."/>
            <person name="Sonet G."/>
            <person name="Van Belleghem S.M."/>
            <person name="Kostlbacher S."/>
            <person name="Vangestel C."/>
        </authorList>
    </citation>
    <scope>NUCLEOTIDE SEQUENCE [LARGE SCALE GENOMIC DNA]</scope>
    <source>
        <strain evidence="14">W744_W776</strain>
    </source>
</reference>
<dbReference type="EMBL" id="JAFNEN010000078">
    <property type="protein sequence ID" value="KAG8195781.1"/>
    <property type="molecule type" value="Genomic_DNA"/>
</dbReference>
<dbReference type="PROSITE" id="PS50114">
    <property type="entry name" value="GATA_ZN_FINGER_2"/>
    <property type="match status" value="2"/>
</dbReference>
<evidence type="ECO:0000256" key="2">
    <source>
        <dbReference type="ARBA" id="ARBA00022723"/>
    </source>
</evidence>
<dbReference type="InterPro" id="IPR013088">
    <property type="entry name" value="Znf_NHR/GATA"/>
</dbReference>
<dbReference type="PROSITE" id="PS00344">
    <property type="entry name" value="GATA_ZN_FINGER_1"/>
    <property type="match status" value="2"/>
</dbReference>
<dbReference type="SUPFAM" id="SSF57716">
    <property type="entry name" value="Glucocorticoid receptor-like (DNA-binding domain)"/>
    <property type="match status" value="2"/>
</dbReference>
<evidence type="ECO:0000256" key="7">
    <source>
        <dbReference type="ARBA" id="ARBA00023125"/>
    </source>
</evidence>
<keyword evidence="4 11" id="KW-0863">Zinc-finger</keyword>
<feature type="compositionally biased region" description="Basic and acidic residues" evidence="12">
    <location>
        <begin position="531"/>
        <end position="546"/>
    </location>
</feature>
<evidence type="ECO:0000313" key="15">
    <source>
        <dbReference type="Proteomes" id="UP000827092"/>
    </source>
</evidence>
<dbReference type="GO" id="GO:0005634">
    <property type="term" value="C:nucleus"/>
    <property type="evidence" value="ECO:0007669"/>
    <property type="project" value="UniProtKB-SubCell"/>
</dbReference>
<comment type="subcellular location">
    <subcellularLocation>
        <location evidence="1">Nucleus</location>
    </subcellularLocation>
</comment>
<comment type="caution">
    <text evidence="14">The sequence shown here is derived from an EMBL/GenBank/DDBJ whole genome shotgun (WGS) entry which is preliminary data.</text>
</comment>
<dbReference type="Pfam" id="PF00320">
    <property type="entry name" value="GATA"/>
    <property type="match status" value="2"/>
</dbReference>
<keyword evidence="3" id="KW-0677">Repeat</keyword>
<dbReference type="AlphaFoldDB" id="A0AAV6VJG2"/>
<feature type="compositionally biased region" description="Basic and acidic residues" evidence="12">
    <location>
        <begin position="466"/>
        <end position="484"/>
    </location>
</feature>
<feature type="compositionally biased region" description="Polar residues" evidence="12">
    <location>
        <begin position="939"/>
        <end position="956"/>
    </location>
</feature>
<dbReference type="Gene3D" id="3.30.50.10">
    <property type="entry name" value="Erythroid Transcription Factor GATA-1, subunit A"/>
    <property type="match status" value="2"/>
</dbReference>
<evidence type="ECO:0000256" key="9">
    <source>
        <dbReference type="ARBA" id="ARBA00023163"/>
    </source>
</evidence>
<keyword evidence="9" id="KW-0804">Transcription</keyword>